<proteinExistence type="predicted"/>
<name>A0A5N3PGS8_9HYPH</name>
<sequence>MTAAFFLSAPRWRRSLGVAHSRGAALGFAFFLAAGSLLAATPARADLRLCNMTSSRVGIALGYRDAQGWVTEGWWNLNSRGCETLLKGQLSGRFYYVYALDYDRGGEWSGRSFMCTREREFTVRGTEDCLARGFDRSGFFEVDTGEQKSWTIQLTETNRPGGQ</sequence>
<organism evidence="1 2">
    <name type="scientific">Microvirga brassicacearum</name>
    <dbReference type="NCBI Taxonomy" id="2580413"/>
    <lineage>
        <taxon>Bacteria</taxon>
        <taxon>Pseudomonadati</taxon>
        <taxon>Pseudomonadota</taxon>
        <taxon>Alphaproteobacteria</taxon>
        <taxon>Hyphomicrobiales</taxon>
        <taxon>Methylobacteriaceae</taxon>
        <taxon>Microvirga</taxon>
    </lineage>
</organism>
<dbReference type="OrthoDB" id="9806840at2"/>
<keyword evidence="2" id="KW-1185">Reference proteome</keyword>
<dbReference type="InterPro" id="IPR009380">
    <property type="entry name" value="DUF1036"/>
</dbReference>
<dbReference type="RefSeq" id="WP_150941991.1">
    <property type="nucleotide sequence ID" value="NZ_VCMV01000003.1"/>
</dbReference>
<dbReference type="EMBL" id="VCMV01000003">
    <property type="protein sequence ID" value="KAB0268934.1"/>
    <property type="molecule type" value="Genomic_DNA"/>
</dbReference>
<accession>A0A5N3PGS8</accession>
<dbReference type="Pfam" id="PF06282">
    <property type="entry name" value="DUF1036"/>
    <property type="match status" value="1"/>
</dbReference>
<comment type="caution">
    <text evidence="1">The sequence shown here is derived from an EMBL/GenBank/DDBJ whole genome shotgun (WGS) entry which is preliminary data.</text>
</comment>
<evidence type="ECO:0000313" key="1">
    <source>
        <dbReference type="EMBL" id="KAB0268934.1"/>
    </source>
</evidence>
<reference evidence="1 2" key="1">
    <citation type="journal article" date="2019" name="Microorganisms">
        <title>Genome Insights into the Novel Species Microvirga brassicacearum, a Rapeseed Endophyte with Biotechnological Potential.</title>
        <authorList>
            <person name="Jimenez-Gomez A."/>
            <person name="Saati-Santamaria Z."/>
            <person name="Igual J.M."/>
            <person name="Rivas R."/>
            <person name="Mateos P.F."/>
            <person name="Garcia-Fraile P."/>
        </authorList>
    </citation>
    <scope>NUCLEOTIDE SEQUENCE [LARGE SCALE GENOMIC DNA]</scope>
    <source>
        <strain evidence="1 2">CDVBN77</strain>
    </source>
</reference>
<evidence type="ECO:0000313" key="2">
    <source>
        <dbReference type="Proteomes" id="UP000325684"/>
    </source>
</evidence>
<dbReference type="Proteomes" id="UP000325684">
    <property type="component" value="Unassembled WGS sequence"/>
</dbReference>
<protein>
    <submittedName>
        <fullName evidence="1">DUF1036 domain-containing protein</fullName>
    </submittedName>
</protein>
<dbReference type="AlphaFoldDB" id="A0A5N3PGS8"/>
<gene>
    <name evidence="1" type="ORF">FEZ63_02150</name>
</gene>